<evidence type="ECO:0000313" key="3">
    <source>
        <dbReference type="EMBL" id="WRQ87249.1"/>
    </source>
</evidence>
<dbReference type="Pfam" id="PF12706">
    <property type="entry name" value="Lactamase_B_2"/>
    <property type="match status" value="1"/>
</dbReference>
<evidence type="ECO:0000259" key="2">
    <source>
        <dbReference type="SMART" id="SM00849"/>
    </source>
</evidence>
<dbReference type="PANTHER" id="PTHR15032">
    <property type="entry name" value="N-ACYL-PHOSPHATIDYLETHANOLAMINE-HYDROLYZING PHOSPHOLIPASE D"/>
    <property type="match status" value="1"/>
</dbReference>
<keyword evidence="4" id="KW-1185">Reference proteome</keyword>
<dbReference type="Proteomes" id="UP000738431">
    <property type="component" value="Chromosome"/>
</dbReference>
<dbReference type="SMART" id="SM00849">
    <property type="entry name" value="Lactamase_B"/>
    <property type="match status" value="1"/>
</dbReference>
<gene>
    <name evidence="3" type="ORF">K1X11_020745</name>
</gene>
<accession>A0ABZ1C9I6</accession>
<keyword evidence="1" id="KW-1133">Transmembrane helix</keyword>
<evidence type="ECO:0000256" key="1">
    <source>
        <dbReference type="SAM" id="Phobius"/>
    </source>
</evidence>
<organism evidence="3 4">
    <name type="scientific">Actomonas aquatica</name>
    <dbReference type="NCBI Taxonomy" id="2866162"/>
    <lineage>
        <taxon>Bacteria</taxon>
        <taxon>Pseudomonadati</taxon>
        <taxon>Verrucomicrobiota</taxon>
        <taxon>Opitutia</taxon>
        <taxon>Opitutales</taxon>
        <taxon>Opitutaceae</taxon>
        <taxon>Actomonas</taxon>
    </lineage>
</organism>
<proteinExistence type="predicted"/>
<name>A0ABZ1C9I6_9BACT</name>
<dbReference type="EMBL" id="CP139781">
    <property type="protein sequence ID" value="WRQ87249.1"/>
    <property type="molecule type" value="Genomic_DNA"/>
</dbReference>
<dbReference type="InterPro" id="IPR036866">
    <property type="entry name" value="RibonucZ/Hydroxyglut_hydro"/>
</dbReference>
<protein>
    <submittedName>
        <fullName evidence="3">MBL fold metallo-hydrolase</fullName>
    </submittedName>
</protein>
<evidence type="ECO:0000313" key="4">
    <source>
        <dbReference type="Proteomes" id="UP000738431"/>
    </source>
</evidence>
<reference evidence="3 4" key="1">
    <citation type="submission" date="2023-12" db="EMBL/GenBank/DDBJ databases">
        <title>Description of an unclassified Opitutus bacterium of Verrucomicrobiota.</title>
        <authorList>
            <person name="Zhang D.-F."/>
        </authorList>
    </citation>
    <scope>NUCLEOTIDE SEQUENCE [LARGE SCALE GENOMIC DNA]</scope>
    <source>
        <strain evidence="3 4">WL0086</strain>
    </source>
</reference>
<sequence>MARSRSPRRRFFYRLLRVSGAVGLLGIVVLLVLMFFSGFPRNLGKGAQGERLARIQQSPQYQDGVFRNEEPTSLFTGDKGRMAVMWEFMFGPKTQRKPGTPLPVVATDLQGLPADRDTLVWLGHSSFYFQFQGHRILIDPVLGDYAAPLSPFNRAFKGPYPFPPESIPAVDFLLITHDHYDHLDYQTLRAIRERVGRVIVPLGVGAHLEHWGFDPAQIREVDWHDTVSLAADLTLHALPARHFSGRGLGSNKTLWVSYLFEGAARKVYFSGDSGYDGHFKKIGERFGGVDLAIMEDGQYDPSWAQIHMLPREVAQASVDLQAAAVIPCHAGRFTLSNHSWDAPYRDLAKASEALGVNLLTPRMGEVYHLDDPTPGFEPWWEYVGEGAR</sequence>
<keyword evidence="1" id="KW-0812">Transmembrane</keyword>
<feature type="domain" description="Metallo-beta-lactamase" evidence="2">
    <location>
        <begin position="123"/>
        <end position="329"/>
    </location>
</feature>
<dbReference type="SUPFAM" id="SSF56281">
    <property type="entry name" value="Metallo-hydrolase/oxidoreductase"/>
    <property type="match status" value="1"/>
</dbReference>
<dbReference type="RefSeq" id="WP_221029338.1">
    <property type="nucleotide sequence ID" value="NZ_CP139781.1"/>
</dbReference>
<feature type="transmembrane region" description="Helical" evidence="1">
    <location>
        <begin position="12"/>
        <end position="36"/>
    </location>
</feature>
<dbReference type="InterPro" id="IPR001279">
    <property type="entry name" value="Metallo-B-lactamas"/>
</dbReference>
<keyword evidence="1" id="KW-0472">Membrane</keyword>
<dbReference type="PANTHER" id="PTHR15032:SF4">
    <property type="entry name" value="N-ACYL-PHOSPHATIDYLETHANOLAMINE-HYDROLYZING PHOSPHOLIPASE D"/>
    <property type="match status" value="1"/>
</dbReference>
<dbReference type="Gene3D" id="3.60.15.10">
    <property type="entry name" value="Ribonuclease Z/Hydroxyacylglutathione hydrolase-like"/>
    <property type="match status" value="1"/>
</dbReference>